<reference evidence="1" key="1">
    <citation type="submission" date="2014-01" db="EMBL/GenBank/DDBJ databases">
        <authorList>
            <person name="Aslett M."/>
        </authorList>
    </citation>
    <scope>NUCLEOTIDE SEQUENCE</scope>
    <source>
        <strain evidence="1">CDC</strain>
    </source>
</reference>
<dbReference type="EMBL" id="HG810626">
    <property type="protein sequence ID" value="CDO61951.1"/>
    <property type="molecule type" value="Genomic_DNA"/>
</dbReference>
<organism evidence="1 2">
    <name type="scientific">Plasmodium reichenowi</name>
    <dbReference type="NCBI Taxonomy" id="5854"/>
    <lineage>
        <taxon>Eukaryota</taxon>
        <taxon>Sar</taxon>
        <taxon>Alveolata</taxon>
        <taxon>Apicomplexa</taxon>
        <taxon>Aconoidasida</taxon>
        <taxon>Haemosporida</taxon>
        <taxon>Plasmodiidae</taxon>
        <taxon>Plasmodium</taxon>
        <taxon>Plasmodium (Laverania)</taxon>
    </lineage>
</organism>
<reference evidence="1" key="2">
    <citation type="submission" date="2014-05" db="EMBL/GenBank/DDBJ databases">
        <title>The genome sequences of chimpanzee malaria parasites reveal the path to human adaptation.</title>
        <authorList>
            <person name="Otto T.D."/>
            <person name="Rayner J.C."/>
            <person name="Boehme U."/>
            <person name="Pain A."/>
            <person name="Spottiswoode N."/>
            <person name="Sanders M."/>
            <person name="Quail M."/>
            <person name="Ollomo B."/>
            <person name="Renaud F."/>
            <person name="Thomas A.W."/>
            <person name="Prugnolle F."/>
            <person name="Conway D.J."/>
            <person name="Newbold C."/>
            <person name="Berriman M."/>
        </authorList>
    </citation>
    <scope>NUCLEOTIDE SEQUENCE [LARGE SCALE GENOMIC DNA]</scope>
    <source>
        <strain evidence="1">CDC</strain>
    </source>
</reference>
<evidence type="ECO:0000313" key="2">
    <source>
        <dbReference type="Proteomes" id="UP000027581"/>
    </source>
</evidence>
<proteinExistence type="predicted"/>
<protein>
    <submittedName>
        <fullName evidence="1">Erythrocyte membrane protein 1 (PfEMP1), truncated, putative</fullName>
    </submittedName>
</protein>
<dbReference type="AlphaFoldDB" id="A0A060RQY4"/>
<dbReference type="VEuPathDB" id="PlasmoDB:PRCDC_0058200"/>
<name>A0A060RQY4_PLARE</name>
<dbReference type="Proteomes" id="UP000027581">
    <property type="component" value="Unassembled WGS sequence"/>
</dbReference>
<accession>A0A060RQY4</accession>
<sequence>MISRNNIYIYDHSNKTSFEHIGLTNIPYNDITTNNNIFHLKKLSTNIYMHIHFDKQNNNVAPLNVTGDDHSQILYNF</sequence>
<keyword evidence="2" id="KW-1185">Reference proteome</keyword>
<evidence type="ECO:0000313" key="1">
    <source>
        <dbReference type="EMBL" id="CDO61951.1"/>
    </source>
</evidence>
<gene>
    <name evidence="1" type="ORF">PRCDC_0058200</name>
</gene>